<proteinExistence type="predicted"/>
<organism evidence="1 2">
    <name type="scientific">Lysinibacillus mangiferihumi</name>
    <dbReference type="NCBI Taxonomy" id="1130819"/>
    <lineage>
        <taxon>Bacteria</taxon>
        <taxon>Bacillati</taxon>
        <taxon>Bacillota</taxon>
        <taxon>Bacilli</taxon>
        <taxon>Bacillales</taxon>
        <taxon>Bacillaceae</taxon>
        <taxon>Lysinibacillus</taxon>
    </lineage>
</organism>
<evidence type="ECO:0000313" key="2">
    <source>
        <dbReference type="Proteomes" id="UP000308744"/>
    </source>
</evidence>
<dbReference type="RefSeq" id="WP_107896469.1">
    <property type="nucleotide sequence ID" value="NZ_PYWM01000021.1"/>
</dbReference>
<keyword evidence="2" id="KW-1185">Reference proteome</keyword>
<reference evidence="1 2" key="1">
    <citation type="submission" date="2019-04" db="EMBL/GenBank/DDBJ databases">
        <title>Lysinibacillus genome sequencing.</title>
        <authorList>
            <person name="Dunlap C."/>
        </authorList>
    </citation>
    <scope>NUCLEOTIDE SEQUENCE [LARGE SCALE GENOMIC DNA]</scope>
    <source>
        <strain evidence="1 2">CCTCC AB 2010389</strain>
    </source>
</reference>
<protein>
    <submittedName>
        <fullName evidence="1">Uncharacterized protein</fullName>
    </submittedName>
</protein>
<dbReference type="AlphaFoldDB" id="A0A4U2YGM8"/>
<evidence type="ECO:0000313" key="1">
    <source>
        <dbReference type="EMBL" id="TKI60089.1"/>
    </source>
</evidence>
<name>A0A4U2YGM8_9BACI</name>
<dbReference type="EMBL" id="SZPU01000085">
    <property type="protein sequence ID" value="TKI60089.1"/>
    <property type="molecule type" value="Genomic_DNA"/>
</dbReference>
<accession>A0A4U2YGM8</accession>
<sequence>MLNASIQHLDSLFQFLSSLEVKVNQAQPPVKHGDFIFSYDNELHWVEEFISDSSFTALRVNDQRIVTLQVRHVKRFASKREINRILNIAN</sequence>
<comment type="caution">
    <text evidence="1">The sequence shown here is derived from an EMBL/GenBank/DDBJ whole genome shotgun (WGS) entry which is preliminary data.</text>
</comment>
<dbReference type="Proteomes" id="UP000308744">
    <property type="component" value="Unassembled WGS sequence"/>
</dbReference>
<gene>
    <name evidence="1" type="ORF">FC756_19930</name>
</gene>